<keyword evidence="5" id="KW-0297">G-protein coupled receptor</keyword>
<dbReference type="GO" id="GO:0007268">
    <property type="term" value="P:chemical synaptic transmission"/>
    <property type="evidence" value="ECO:0007669"/>
    <property type="project" value="TreeGrafter"/>
</dbReference>
<keyword evidence="7" id="KW-0675">Receptor</keyword>
<proteinExistence type="predicted"/>
<comment type="subcellular location">
    <subcellularLocation>
        <location evidence="1">Cell membrane</location>
        <topology evidence="1">Multi-pass membrane protein</topology>
    </subcellularLocation>
</comment>
<keyword evidence="4" id="KW-1133">Transmembrane helix</keyword>
<dbReference type="AlphaFoldDB" id="A0AAU9W9C9"/>
<keyword evidence="11" id="KW-1185">Reference proteome</keyword>
<evidence type="ECO:0000256" key="6">
    <source>
        <dbReference type="ARBA" id="ARBA00023136"/>
    </source>
</evidence>
<dbReference type="InterPro" id="IPR000276">
    <property type="entry name" value="GPCR_Rhodpsn"/>
</dbReference>
<evidence type="ECO:0000256" key="8">
    <source>
        <dbReference type="ARBA" id="ARBA00023224"/>
    </source>
</evidence>
<dbReference type="PROSITE" id="PS50262">
    <property type="entry name" value="G_PROTEIN_RECEP_F1_2"/>
    <property type="match status" value="1"/>
</dbReference>
<dbReference type="GO" id="GO:0045202">
    <property type="term" value="C:synapse"/>
    <property type="evidence" value="ECO:0007669"/>
    <property type="project" value="GOC"/>
</dbReference>
<keyword evidence="3" id="KW-0812">Transmembrane</keyword>
<dbReference type="Proteomes" id="UP001159428">
    <property type="component" value="Unassembled WGS sequence"/>
</dbReference>
<dbReference type="InterPro" id="IPR017452">
    <property type="entry name" value="GPCR_Rhodpsn_7TM"/>
</dbReference>
<dbReference type="PANTHER" id="PTHR24247">
    <property type="entry name" value="5-HYDROXYTRYPTAMINE RECEPTOR"/>
    <property type="match status" value="1"/>
</dbReference>
<dbReference type="GO" id="GO:0004993">
    <property type="term" value="F:G protein-coupled serotonin receptor activity"/>
    <property type="evidence" value="ECO:0007669"/>
    <property type="project" value="TreeGrafter"/>
</dbReference>
<evidence type="ECO:0000256" key="3">
    <source>
        <dbReference type="ARBA" id="ARBA00022692"/>
    </source>
</evidence>
<dbReference type="PROSITE" id="PS00237">
    <property type="entry name" value="G_PROTEIN_RECEP_F1_1"/>
    <property type="match status" value="1"/>
</dbReference>
<dbReference type="SUPFAM" id="SSF81321">
    <property type="entry name" value="Family A G protein-coupled receptor-like"/>
    <property type="match status" value="1"/>
</dbReference>
<evidence type="ECO:0000256" key="4">
    <source>
        <dbReference type="ARBA" id="ARBA00022989"/>
    </source>
</evidence>
<evidence type="ECO:0000313" key="10">
    <source>
        <dbReference type="EMBL" id="CAH3106489.1"/>
    </source>
</evidence>
<evidence type="ECO:0000259" key="9">
    <source>
        <dbReference type="PROSITE" id="PS50262"/>
    </source>
</evidence>
<keyword evidence="8" id="KW-0807">Transducer</keyword>
<evidence type="ECO:0000256" key="7">
    <source>
        <dbReference type="ARBA" id="ARBA00023170"/>
    </source>
</evidence>
<dbReference type="GO" id="GO:0005886">
    <property type="term" value="C:plasma membrane"/>
    <property type="evidence" value="ECO:0007669"/>
    <property type="project" value="UniProtKB-SubCell"/>
</dbReference>
<sequence length="155" mass="17581">MMNIATIYALRKVSSLPQTLKTLLPSLAVSDVSVGLLEQPLYILTLIKWLQQNPPSCYIYRLLDLASILFAEASFLGVVVVSVDRFLALHLHLHLRYQELVAHRRVVVAIYVIVRRHNNQIQALQVQQQTEEVMNFASVIKSTVCVLCVHVVFLC</sequence>
<accession>A0AAU9W9C9</accession>
<comment type="caution">
    <text evidence="10">The sequence shown here is derived from an EMBL/GenBank/DDBJ whole genome shotgun (WGS) entry which is preliminary data.</text>
</comment>
<dbReference type="EMBL" id="CALNXJ010000010">
    <property type="protein sequence ID" value="CAH3106489.1"/>
    <property type="molecule type" value="Genomic_DNA"/>
</dbReference>
<dbReference type="GO" id="GO:0030594">
    <property type="term" value="F:neurotransmitter receptor activity"/>
    <property type="evidence" value="ECO:0007669"/>
    <property type="project" value="TreeGrafter"/>
</dbReference>
<evidence type="ECO:0000256" key="5">
    <source>
        <dbReference type="ARBA" id="ARBA00023040"/>
    </source>
</evidence>
<dbReference type="GO" id="GO:0030425">
    <property type="term" value="C:dendrite"/>
    <property type="evidence" value="ECO:0007669"/>
    <property type="project" value="TreeGrafter"/>
</dbReference>
<feature type="domain" description="G-protein coupled receptors family 1 profile" evidence="9">
    <location>
        <begin position="2"/>
        <end position="113"/>
    </location>
</feature>
<dbReference type="Pfam" id="PF00001">
    <property type="entry name" value="7tm_1"/>
    <property type="match status" value="1"/>
</dbReference>
<evidence type="ECO:0000256" key="2">
    <source>
        <dbReference type="ARBA" id="ARBA00022475"/>
    </source>
</evidence>
<dbReference type="Gene3D" id="1.20.1070.10">
    <property type="entry name" value="Rhodopsin 7-helix transmembrane proteins"/>
    <property type="match status" value="1"/>
</dbReference>
<dbReference type="GO" id="GO:0007187">
    <property type="term" value="P:G protein-coupled receptor signaling pathway, coupled to cyclic nucleotide second messenger"/>
    <property type="evidence" value="ECO:0007669"/>
    <property type="project" value="TreeGrafter"/>
</dbReference>
<gene>
    <name evidence="10" type="ORF">PMEA_00001574</name>
</gene>
<keyword evidence="2" id="KW-1003">Cell membrane</keyword>
<reference evidence="10 11" key="1">
    <citation type="submission" date="2022-05" db="EMBL/GenBank/DDBJ databases">
        <authorList>
            <consortium name="Genoscope - CEA"/>
            <person name="William W."/>
        </authorList>
    </citation>
    <scope>NUCLEOTIDE SEQUENCE [LARGE SCALE GENOMIC DNA]</scope>
</reference>
<evidence type="ECO:0000256" key="1">
    <source>
        <dbReference type="ARBA" id="ARBA00004651"/>
    </source>
</evidence>
<name>A0AAU9W9C9_9CNID</name>
<evidence type="ECO:0000313" key="11">
    <source>
        <dbReference type="Proteomes" id="UP001159428"/>
    </source>
</evidence>
<protein>
    <recommendedName>
        <fullName evidence="9">G-protein coupled receptors family 1 profile domain-containing protein</fullName>
    </recommendedName>
</protein>
<organism evidence="10 11">
    <name type="scientific">Pocillopora meandrina</name>
    <dbReference type="NCBI Taxonomy" id="46732"/>
    <lineage>
        <taxon>Eukaryota</taxon>
        <taxon>Metazoa</taxon>
        <taxon>Cnidaria</taxon>
        <taxon>Anthozoa</taxon>
        <taxon>Hexacorallia</taxon>
        <taxon>Scleractinia</taxon>
        <taxon>Astrocoeniina</taxon>
        <taxon>Pocilloporidae</taxon>
        <taxon>Pocillopora</taxon>
    </lineage>
</organism>
<keyword evidence="6" id="KW-0472">Membrane</keyword>